<sequence>MCSVVSGFSSLGCAADGVGAAPSMLPFLDLPATPFGPHKPSTSSKQLLQAQVMRTRGREATGKNGRWFPAWFEDVHRLPSESNPNEPKTRSNQKEAIERGIGTKR</sequence>
<protein>
    <submittedName>
        <fullName evidence="2">Uncharacterized protein</fullName>
    </submittedName>
</protein>
<organism evidence="2">
    <name type="scientific">Picocystis salinarum</name>
    <dbReference type="NCBI Taxonomy" id="88271"/>
    <lineage>
        <taxon>Eukaryota</taxon>
        <taxon>Viridiplantae</taxon>
        <taxon>Chlorophyta</taxon>
        <taxon>Picocystophyceae</taxon>
        <taxon>Picocystales</taxon>
        <taxon>Picocystaceae</taxon>
        <taxon>Picocystis</taxon>
    </lineage>
</organism>
<reference evidence="2" key="1">
    <citation type="submission" date="2021-01" db="EMBL/GenBank/DDBJ databases">
        <authorList>
            <person name="Corre E."/>
            <person name="Pelletier E."/>
            <person name="Niang G."/>
            <person name="Scheremetjew M."/>
            <person name="Finn R."/>
            <person name="Kale V."/>
            <person name="Holt S."/>
            <person name="Cochrane G."/>
            <person name="Meng A."/>
            <person name="Brown T."/>
            <person name="Cohen L."/>
        </authorList>
    </citation>
    <scope>NUCLEOTIDE SEQUENCE</scope>
    <source>
        <strain evidence="2">CCMP1897</strain>
    </source>
</reference>
<feature type="region of interest" description="Disordered" evidence="1">
    <location>
        <begin position="77"/>
        <end position="105"/>
    </location>
</feature>
<dbReference type="EMBL" id="HBIS01004224">
    <property type="protein sequence ID" value="CAE0610010.1"/>
    <property type="molecule type" value="Transcribed_RNA"/>
</dbReference>
<dbReference type="AlphaFoldDB" id="A0A7S3UC54"/>
<gene>
    <name evidence="2" type="ORF">PSAL00342_LOCUS3833</name>
</gene>
<name>A0A7S3UC54_9CHLO</name>
<feature type="compositionally biased region" description="Basic and acidic residues" evidence="1">
    <location>
        <begin position="87"/>
        <end position="98"/>
    </location>
</feature>
<proteinExistence type="predicted"/>
<accession>A0A7S3UC54</accession>
<evidence type="ECO:0000313" key="2">
    <source>
        <dbReference type="EMBL" id="CAE0610010.1"/>
    </source>
</evidence>
<evidence type="ECO:0000256" key="1">
    <source>
        <dbReference type="SAM" id="MobiDB-lite"/>
    </source>
</evidence>